<dbReference type="PANTHER" id="PTHR40051:SF1">
    <property type="entry name" value="YOLD-LIKE FAMILY PROTEIN"/>
    <property type="match status" value="1"/>
</dbReference>
<evidence type="ECO:0000313" key="1">
    <source>
        <dbReference type="EMBL" id="TGA99464.1"/>
    </source>
</evidence>
<comment type="caution">
    <text evidence="1">The sequence shown here is derived from an EMBL/GenBank/DDBJ whole genome shotgun (WGS) entry which is preliminary data.</text>
</comment>
<name>A0A4Z0GQB5_9BACL</name>
<accession>A0A4Z0GQB5</accession>
<dbReference type="Pfam" id="PF08863">
    <property type="entry name" value="YolD"/>
    <property type="match status" value="1"/>
</dbReference>
<proteinExistence type="predicted"/>
<keyword evidence="2" id="KW-1185">Reference proteome</keyword>
<sequence length="115" mass="13443">MKGNKLTKGSNMRWESSRMMLPEHVQTLRDHFRDDEKVERPVLDEQEWEEIGRIISEAVAEACPVTIRYYRDGFIETMTGRISLQGSPDRHLQIHDPFGLSWKIAFRDIVNASIQ</sequence>
<dbReference type="PANTHER" id="PTHR40051">
    <property type="entry name" value="IG HYPOTHETICAL 15966"/>
    <property type="match status" value="1"/>
</dbReference>
<dbReference type="EMBL" id="SRJD01000003">
    <property type="protein sequence ID" value="TGA99464.1"/>
    <property type="molecule type" value="Genomic_DNA"/>
</dbReference>
<dbReference type="InterPro" id="IPR014962">
    <property type="entry name" value="YolD"/>
</dbReference>
<reference evidence="1 2" key="1">
    <citation type="journal article" date="2015" name="Int. J. Syst. Evol. Microbiol.">
        <title>Sporolactobacillus shoreae sp. nov. and Sporolactobacillus spathodeae sp. nov., two spore-forming lactic acid bacteria isolated from tree barks in Thailand.</title>
        <authorList>
            <person name="Thamacharoensuk T."/>
            <person name="Kitahara M."/>
            <person name="Ohkuma M."/>
            <person name="Thongchul N."/>
            <person name="Tanasupawat S."/>
        </authorList>
    </citation>
    <scope>NUCLEOTIDE SEQUENCE [LARGE SCALE GENOMIC DNA]</scope>
    <source>
        <strain evidence="1 2">BK92</strain>
    </source>
</reference>
<evidence type="ECO:0000313" key="2">
    <source>
        <dbReference type="Proteomes" id="UP000298347"/>
    </source>
</evidence>
<dbReference type="OrthoDB" id="1644322at2"/>
<dbReference type="RefSeq" id="WP_135347487.1">
    <property type="nucleotide sequence ID" value="NZ_SRJD01000003.1"/>
</dbReference>
<dbReference type="Proteomes" id="UP000298347">
    <property type="component" value="Unassembled WGS sequence"/>
</dbReference>
<gene>
    <name evidence="1" type="ORF">E4665_03835</name>
</gene>
<organism evidence="1 2">
    <name type="scientific">Sporolactobacillus shoreae</name>
    <dbReference type="NCBI Taxonomy" id="1465501"/>
    <lineage>
        <taxon>Bacteria</taxon>
        <taxon>Bacillati</taxon>
        <taxon>Bacillota</taxon>
        <taxon>Bacilli</taxon>
        <taxon>Bacillales</taxon>
        <taxon>Sporolactobacillaceae</taxon>
        <taxon>Sporolactobacillus</taxon>
    </lineage>
</organism>
<dbReference type="AlphaFoldDB" id="A0A4Z0GQB5"/>
<protein>
    <submittedName>
        <fullName evidence="1">YolD-like family protein</fullName>
    </submittedName>
</protein>